<dbReference type="CDD" id="cd13999">
    <property type="entry name" value="STKc_MAP3K-like"/>
    <property type="match status" value="1"/>
</dbReference>
<dbReference type="PANTHER" id="PTHR45756">
    <property type="entry name" value="PALMITOYLTRANSFERASE"/>
    <property type="match status" value="1"/>
</dbReference>
<dbReference type="Gene3D" id="1.10.510.10">
    <property type="entry name" value="Transferase(Phosphotransferase) domain 1"/>
    <property type="match status" value="1"/>
</dbReference>
<dbReference type="EMBL" id="BAAFRS010000063">
    <property type="protein sequence ID" value="GAB1221047.1"/>
    <property type="molecule type" value="Genomic_DNA"/>
</dbReference>
<evidence type="ECO:0000256" key="3">
    <source>
        <dbReference type="PROSITE-ProRule" id="PRU10141"/>
    </source>
</evidence>
<dbReference type="InterPro" id="IPR006212">
    <property type="entry name" value="Furin_repeat"/>
</dbReference>
<dbReference type="PROSITE" id="PS50011">
    <property type="entry name" value="PROTEIN_KINASE_DOM"/>
    <property type="match status" value="1"/>
</dbReference>
<proteinExistence type="predicted"/>
<dbReference type="SUPFAM" id="SSF57184">
    <property type="entry name" value="Growth factor receptor domain"/>
    <property type="match status" value="3"/>
</dbReference>
<gene>
    <name evidence="6" type="ORF">ENUP19_0063G0002</name>
</gene>
<dbReference type="PROSITE" id="PS00107">
    <property type="entry name" value="PROTEIN_KINASE_ATP"/>
    <property type="match status" value="1"/>
</dbReference>
<dbReference type="SMART" id="SM00220">
    <property type="entry name" value="S_TKc"/>
    <property type="match status" value="1"/>
</dbReference>
<keyword evidence="4" id="KW-0812">Transmembrane</keyword>
<dbReference type="PANTHER" id="PTHR45756:SF1">
    <property type="entry name" value="PROTEIN KINASE DOMAIN CONTAINING PROTEIN"/>
    <property type="match status" value="1"/>
</dbReference>
<accession>A0ABQ0DDW8</accession>
<dbReference type="Gene3D" id="2.10.220.10">
    <property type="entry name" value="Hormone Receptor, Insulin-like Growth Factor Receptor 1, Chain A, domain 2"/>
    <property type="match status" value="1"/>
</dbReference>
<evidence type="ECO:0000256" key="4">
    <source>
        <dbReference type="SAM" id="Phobius"/>
    </source>
</evidence>
<keyword evidence="4" id="KW-1133">Transmembrane helix</keyword>
<dbReference type="InterPro" id="IPR008271">
    <property type="entry name" value="Ser/Thr_kinase_AS"/>
</dbReference>
<dbReference type="SMART" id="SM00261">
    <property type="entry name" value="FU"/>
    <property type="match status" value="6"/>
</dbReference>
<dbReference type="InterPro" id="IPR011009">
    <property type="entry name" value="Kinase-like_dom_sf"/>
</dbReference>
<feature type="domain" description="Protein kinase" evidence="5">
    <location>
        <begin position="1054"/>
        <end position="1317"/>
    </location>
</feature>
<dbReference type="Gene3D" id="3.30.200.20">
    <property type="entry name" value="Phosphorylase Kinase, domain 1"/>
    <property type="match status" value="1"/>
</dbReference>
<keyword evidence="7" id="KW-1185">Reference proteome</keyword>
<organism evidence="6 7">
    <name type="scientific">Entamoeba nuttalli</name>
    <dbReference type="NCBI Taxonomy" id="412467"/>
    <lineage>
        <taxon>Eukaryota</taxon>
        <taxon>Amoebozoa</taxon>
        <taxon>Evosea</taxon>
        <taxon>Archamoebae</taxon>
        <taxon>Mastigamoebida</taxon>
        <taxon>Entamoebidae</taxon>
        <taxon>Entamoeba</taxon>
    </lineage>
</organism>
<dbReference type="InterPro" id="IPR017441">
    <property type="entry name" value="Protein_kinase_ATP_BS"/>
</dbReference>
<feature type="binding site" evidence="3">
    <location>
        <position position="1082"/>
    </location>
    <ligand>
        <name>ATP</name>
        <dbReference type="ChEBI" id="CHEBI:30616"/>
    </ligand>
</feature>
<dbReference type="InterPro" id="IPR053215">
    <property type="entry name" value="TKL_Ser/Thr_kinase"/>
</dbReference>
<feature type="transmembrane region" description="Helical" evidence="4">
    <location>
        <begin position="874"/>
        <end position="905"/>
    </location>
</feature>
<evidence type="ECO:0000256" key="2">
    <source>
        <dbReference type="ARBA" id="ARBA00022840"/>
    </source>
</evidence>
<dbReference type="PROSITE" id="PS00108">
    <property type="entry name" value="PROTEIN_KINASE_ST"/>
    <property type="match status" value="1"/>
</dbReference>
<sequence>MPIFFCFGKTLCQQTIQNDAVIYSNKSECSLKPPAISNYLYDYSNYSSVILVIGDVKNDIHFGSSNGLFNAKKVTLKLQEKLTSCCSRIFFQNITNNFEVQLINNSYSFNDIQFSFYNGNSPTKIYGDIDTLYVKEEDYFYNNYHLPIQRTYFSSRPTSLKITTQSYGVQYLVSSYKDTINQPTSNYFSQTCGGMSRHFSYYGIDFHGATSECKRTFTKNDEDDFYSFIVTVTVSLTYTRYYISLSSNNYIIKNSRGTNTHAVFTYPYQWLKYDSSNQISFNIYRKKEPYQKISFKLTIKSSNEGTTIITEEENSNKTISTVIISSSKQITELSSVLFSGPTTKKCQIMVIGMNGITLDNIGYNNCDRMIYKENKQECVHCKKGYYLNTMKQCQIGSHCFSSKESKCSSCEEGYYLEPNLGKCFRFRNDCTKINNQSHCIKCDYGYYLNLNTQVCTKLKNGCKIGNETYCYQCEEGYVKEKGECNKIDRNCKKSERNYCLKCSNGYKIENNKCIKDKEECYYEGNECVSCSNEYTLNNGKCVSKKQNQNGKNEEIYCENGKYIKNKQCIECTKSSICNSDDIKLKCKDNQQLDNNKCINEICEEGKIKDQNGKCNTIISYCSNESYVNGKCVGCSNELLLNSKGECINTIIEHCEEQNIYGCKRCLDGYYLTEDKKCSKCDDNCITCYGSSTYCMSCSSDKYLSSNRTCQSNKELNEICLQPIVDGSGCGICNKGYYRNGKGCSKCEEKCATCNRKEKCTICADSHFMNWIGECKSIDEVEGCKGEIDKEYGCRECSEGYYLINKECSKCKENCTTCSTENECNSCEDEFVLKNKECIYYLNINKCKEAKNNKCQKCSFWYGTNEEGSECHKEVVWWVIMIIIIIIVIIIIITIVMIIMMVNYIMKRREKKEQEKTTTIFKITQSNIKFITLGDGILTNKKEIELQEGEKIQVNEEIRELICIGNSKKEKMKIQISSKEENEKYSIRTNPNIITIEGGYACEFEVFITIKCTTKIKDKIMIISKTLNKAQEETIKSISISGETEISTRLDPDEIKEEKKIGEGSFGIVYVGEFRGNKVAIKKIKQIEENEDSLQEFEKEVMMLDKFRSEYIIQFYGAVFIPNKICMVTEYAEYGSIQDIMNKRNITKIPKKIRIKFMIDGAKGISYLHSNGILHRDIKPDNLLVVSLDDNIEVNCKLTDFGASRNINMMMTNMTFTKGIGTPVYMAPEVLNQEYYKMPSDIYSFSITMLQIITWQDPFPKSEFKFPWLIAEFITMGKRPNIIQEVEEDIKDIIEKSWQQEPRERINIERIVRMLETFKNNNSN</sequence>
<keyword evidence="1 3" id="KW-0547">Nucleotide-binding</keyword>
<dbReference type="InterPro" id="IPR009030">
    <property type="entry name" value="Growth_fac_rcpt_cys_sf"/>
</dbReference>
<dbReference type="Proteomes" id="UP001628156">
    <property type="component" value="Unassembled WGS sequence"/>
</dbReference>
<evidence type="ECO:0000313" key="7">
    <source>
        <dbReference type="Proteomes" id="UP001628156"/>
    </source>
</evidence>
<reference evidence="6 7" key="1">
    <citation type="journal article" date="2019" name="PLoS Negl. Trop. Dis.">
        <title>Whole genome sequencing of Entamoeba nuttalli reveals mammalian host-related molecular signatures and a novel octapeptide-repeat surface protein.</title>
        <authorList>
            <person name="Tanaka M."/>
            <person name="Makiuchi T."/>
            <person name="Komiyama T."/>
            <person name="Shiina T."/>
            <person name="Osaki K."/>
            <person name="Tachibana H."/>
        </authorList>
    </citation>
    <scope>NUCLEOTIDE SEQUENCE [LARGE SCALE GENOMIC DNA]</scope>
    <source>
        <strain evidence="6 7">P19-061405</strain>
    </source>
</reference>
<dbReference type="SUPFAM" id="SSF56112">
    <property type="entry name" value="Protein kinase-like (PK-like)"/>
    <property type="match status" value="1"/>
</dbReference>
<name>A0ABQ0DDW8_9EUKA</name>
<dbReference type="Pfam" id="PF00069">
    <property type="entry name" value="Pkinase"/>
    <property type="match status" value="1"/>
</dbReference>
<comment type="caution">
    <text evidence="6">The sequence shown here is derived from an EMBL/GenBank/DDBJ whole genome shotgun (WGS) entry which is preliminary data.</text>
</comment>
<evidence type="ECO:0000313" key="6">
    <source>
        <dbReference type="EMBL" id="GAB1221047.1"/>
    </source>
</evidence>
<keyword evidence="2 3" id="KW-0067">ATP-binding</keyword>
<evidence type="ECO:0000259" key="5">
    <source>
        <dbReference type="PROSITE" id="PS50011"/>
    </source>
</evidence>
<dbReference type="InterPro" id="IPR000719">
    <property type="entry name" value="Prot_kinase_dom"/>
</dbReference>
<evidence type="ECO:0000256" key="1">
    <source>
        <dbReference type="ARBA" id="ARBA00022741"/>
    </source>
</evidence>
<keyword evidence="4" id="KW-0472">Membrane</keyword>
<protein>
    <recommendedName>
        <fullName evidence="5">Protein kinase domain-containing protein</fullName>
    </recommendedName>
</protein>